<evidence type="ECO:0000256" key="2">
    <source>
        <dbReference type="SAM" id="MobiDB-lite"/>
    </source>
</evidence>
<reference evidence="4 5" key="1">
    <citation type="submission" date="2021-01" db="EMBL/GenBank/DDBJ databases">
        <title>Whole genome shotgun sequence of Microbispora corallina NBRC 16416.</title>
        <authorList>
            <person name="Komaki H."/>
            <person name="Tamura T."/>
        </authorList>
    </citation>
    <scope>NUCLEOTIDE SEQUENCE [LARGE SCALE GENOMIC DNA]</scope>
    <source>
        <strain evidence="4 5">NBRC 16416</strain>
    </source>
</reference>
<dbReference type="InterPro" id="IPR020843">
    <property type="entry name" value="ER"/>
</dbReference>
<organism evidence="4 5">
    <name type="scientific">Microbispora corallina</name>
    <dbReference type="NCBI Taxonomy" id="83302"/>
    <lineage>
        <taxon>Bacteria</taxon>
        <taxon>Bacillati</taxon>
        <taxon>Actinomycetota</taxon>
        <taxon>Actinomycetes</taxon>
        <taxon>Streptosporangiales</taxon>
        <taxon>Streptosporangiaceae</taxon>
        <taxon>Microbispora</taxon>
    </lineage>
</organism>
<comment type="caution">
    <text evidence="4">The sequence shown here is derived from an EMBL/GenBank/DDBJ whole genome shotgun (WGS) entry which is preliminary data.</text>
</comment>
<feature type="region of interest" description="Disordered" evidence="2">
    <location>
        <begin position="1"/>
        <end position="23"/>
    </location>
</feature>
<dbReference type="SUPFAM" id="SSF50129">
    <property type="entry name" value="GroES-like"/>
    <property type="match status" value="1"/>
</dbReference>
<dbReference type="EMBL" id="BOOC01000008">
    <property type="protein sequence ID" value="GIH39452.1"/>
    <property type="molecule type" value="Genomic_DNA"/>
</dbReference>
<dbReference type="Proteomes" id="UP000603904">
    <property type="component" value="Unassembled WGS sequence"/>
</dbReference>
<dbReference type="Pfam" id="PF08240">
    <property type="entry name" value="ADH_N"/>
    <property type="match status" value="1"/>
</dbReference>
<feature type="domain" description="Enoyl reductase (ER)" evidence="3">
    <location>
        <begin position="11"/>
        <end position="306"/>
    </location>
</feature>
<dbReference type="InterPro" id="IPR036291">
    <property type="entry name" value="NAD(P)-bd_dom_sf"/>
</dbReference>
<accession>A0ABQ4FXD3</accession>
<dbReference type="Gene3D" id="3.40.50.720">
    <property type="entry name" value="NAD(P)-binding Rossmann-like Domain"/>
    <property type="match status" value="1"/>
</dbReference>
<dbReference type="Pfam" id="PF13602">
    <property type="entry name" value="ADH_zinc_N_2"/>
    <property type="match status" value="1"/>
</dbReference>
<dbReference type="PANTHER" id="PTHR44154">
    <property type="entry name" value="QUINONE OXIDOREDUCTASE"/>
    <property type="match status" value="1"/>
</dbReference>
<evidence type="ECO:0000313" key="4">
    <source>
        <dbReference type="EMBL" id="GIH39452.1"/>
    </source>
</evidence>
<evidence type="ECO:0000259" key="3">
    <source>
        <dbReference type="SMART" id="SM00829"/>
    </source>
</evidence>
<dbReference type="CDD" id="cd05289">
    <property type="entry name" value="MDR_like_2"/>
    <property type="match status" value="1"/>
</dbReference>
<dbReference type="Gene3D" id="3.90.180.10">
    <property type="entry name" value="Medium-chain alcohol dehydrogenases, catalytic domain"/>
    <property type="match status" value="1"/>
</dbReference>
<gene>
    <name evidence="4" type="ORF">Mco01_24520</name>
</gene>
<dbReference type="PANTHER" id="PTHR44154:SF1">
    <property type="entry name" value="QUINONE OXIDOREDUCTASE"/>
    <property type="match status" value="1"/>
</dbReference>
<keyword evidence="1" id="KW-0521">NADP</keyword>
<dbReference type="InterPro" id="IPR051603">
    <property type="entry name" value="Zinc-ADH_QOR/CCCR"/>
</dbReference>
<dbReference type="RefSeq" id="WP_204056996.1">
    <property type="nucleotide sequence ID" value="NZ_BAAAGP010000004.1"/>
</dbReference>
<dbReference type="InterPro" id="IPR013154">
    <property type="entry name" value="ADH-like_N"/>
</dbReference>
<proteinExistence type="predicted"/>
<dbReference type="SUPFAM" id="SSF51735">
    <property type="entry name" value="NAD(P)-binding Rossmann-fold domains"/>
    <property type="match status" value="1"/>
</dbReference>
<protein>
    <submittedName>
        <fullName evidence="4">Oxidoreductase</fullName>
    </submittedName>
</protein>
<dbReference type="InterPro" id="IPR011032">
    <property type="entry name" value="GroES-like_sf"/>
</dbReference>
<evidence type="ECO:0000256" key="1">
    <source>
        <dbReference type="ARBA" id="ARBA00022857"/>
    </source>
</evidence>
<dbReference type="SMART" id="SM00829">
    <property type="entry name" value="PKS_ER"/>
    <property type="match status" value="1"/>
</dbReference>
<keyword evidence="5" id="KW-1185">Reference proteome</keyword>
<evidence type="ECO:0000313" key="5">
    <source>
        <dbReference type="Proteomes" id="UP000603904"/>
    </source>
</evidence>
<sequence>MRAAGVRESAGQVELLDLPDPHSPGPDEVLIEVEAAGVGNWDDIVRTGVWNVGPTPPMALGVEVAGTVIAIGSQVTGLRQGDEVLGHPLPLRDQGCWAERVVVDAGLVVRKPLGVSWEVAAAFPVPALTAKQVLAESLKLAEGETLLVHGAGGTTGGLIVQLAALRGARVIATAGPSSVARVAKAGAAEVVDYHDSGWPDRVRELTGGAGVDAAVNAVRGGSADTILAVQEGGRMATITGDPPAADRGISVADVYVRPDATQLAELCALLGDGRLTLSVGSALPLAEAATALERAIAGANGGPVVLQVKPGRLSEFVKSGLER</sequence>
<name>A0ABQ4FXD3_9ACTN</name>